<evidence type="ECO:0000256" key="1">
    <source>
        <dbReference type="SAM" id="MobiDB-lite"/>
    </source>
</evidence>
<reference evidence="3" key="1">
    <citation type="submission" date="2023-10" db="EMBL/GenBank/DDBJ databases">
        <authorList>
            <person name="Noh H."/>
        </authorList>
    </citation>
    <scope>NUCLEOTIDE SEQUENCE</scope>
    <source>
        <strain evidence="3">DUCC4014</strain>
    </source>
</reference>
<dbReference type="Proteomes" id="UP000827549">
    <property type="component" value="Chromosome 1"/>
</dbReference>
<keyword evidence="2" id="KW-0812">Transmembrane</keyword>
<feature type="region of interest" description="Disordered" evidence="1">
    <location>
        <begin position="321"/>
        <end position="368"/>
    </location>
</feature>
<dbReference type="AlphaFoldDB" id="A0AAF0Y2E3"/>
<feature type="transmembrane region" description="Helical" evidence="2">
    <location>
        <begin position="278"/>
        <end position="299"/>
    </location>
</feature>
<feature type="region of interest" description="Disordered" evidence="1">
    <location>
        <begin position="1"/>
        <end position="21"/>
    </location>
</feature>
<accession>A0AAF0Y2E3</accession>
<dbReference type="RefSeq" id="XP_062624169.1">
    <property type="nucleotide sequence ID" value="XM_062768185.1"/>
</dbReference>
<dbReference type="GeneID" id="87804943"/>
<feature type="transmembrane region" description="Helical" evidence="2">
    <location>
        <begin position="177"/>
        <end position="197"/>
    </location>
</feature>
<feature type="compositionally biased region" description="Basic and acidic residues" evidence="1">
    <location>
        <begin position="321"/>
        <end position="343"/>
    </location>
</feature>
<evidence type="ECO:0000313" key="3">
    <source>
        <dbReference type="EMBL" id="WOO78137.1"/>
    </source>
</evidence>
<protein>
    <submittedName>
        <fullName evidence="3">Uncharacterized protein</fullName>
    </submittedName>
</protein>
<feature type="transmembrane region" description="Helical" evidence="2">
    <location>
        <begin position="148"/>
        <end position="165"/>
    </location>
</feature>
<keyword evidence="2" id="KW-1133">Transmembrane helix</keyword>
<evidence type="ECO:0000256" key="2">
    <source>
        <dbReference type="SAM" id="Phobius"/>
    </source>
</evidence>
<name>A0AAF0Y2E3_9TREE</name>
<dbReference type="PANTHER" id="PTHR37992">
    <property type="entry name" value="EXPRESSED PROTEIN"/>
    <property type="match status" value="1"/>
</dbReference>
<dbReference type="PANTHER" id="PTHR37992:SF1">
    <property type="entry name" value="DUF1774-DOMAIN-CONTAINING PROTEIN"/>
    <property type="match status" value="1"/>
</dbReference>
<feature type="compositionally biased region" description="Low complexity" evidence="1">
    <location>
        <begin position="344"/>
        <end position="357"/>
    </location>
</feature>
<feature type="transmembrane region" description="Helical" evidence="2">
    <location>
        <begin position="84"/>
        <end position="104"/>
    </location>
</feature>
<gene>
    <name evidence="3" type="ORF">LOC62_01G001688</name>
</gene>
<dbReference type="EMBL" id="CP086714">
    <property type="protein sequence ID" value="WOO78137.1"/>
    <property type="molecule type" value="Genomic_DNA"/>
</dbReference>
<keyword evidence="4" id="KW-1185">Reference proteome</keyword>
<organism evidence="3 4">
    <name type="scientific">Vanrija pseudolonga</name>
    <dbReference type="NCBI Taxonomy" id="143232"/>
    <lineage>
        <taxon>Eukaryota</taxon>
        <taxon>Fungi</taxon>
        <taxon>Dikarya</taxon>
        <taxon>Basidiomycota</taxon>
        <taxon>Agaricomycotina</taxon>
        <taxon>Tremellomycetes</taxon>
        <taxon>Trichosporonales</taxon>
        <taxon>Trichosporonaceae</taxon>
        <taxon>Vanrija</taxon>
    </lineage>
</organism>
<feature type="transmembrane region" description="Helical" evidence="2">
    <location>
        <begin position="45"/>
        <end position="64"/>
    </location>
</feature>
<feature type="transmembrane region" description="Helical" evidence="2">
    <location>
        <begin position="242"/>
        <end position="258"/>
    </location>
</feature>
<proteinExistence type="predicted"/>
<keyword evidence="2" id="KW-0472">Membrane</keyword>
<evidence type="ECO:0000313" key="4">
    <source>
        <dbReference type="Proteomes" id="UP000827549"/>
    </source>
</evidence>
<sequence>MSTSTPHTHSHDPPPIHGTPPGEDEPYITYGQFQSVLKLMRLQNAVPISVLVSLGTGLICALVIHPGMGEISLLHPTLLIPNNLLVGIYWAILYALQVGFALLLSLARSSETKELLVHGVGMRFAAANWLNTATFVCWTLQMFRTAEAIVFINVLLLLSIHITLIQFPPTWRHPLNALLVHGMTSLFLAILLDLHLLHGGSVALDWVIEHRKQLGKYTWQSVGALIGVHVVQVAWEVYSHSYSLAVGATYSLFCLLFSTPRTNPGLPETAMSKPAPLVITTIIFIVLHPLAIIASAVLHRQLERQGQIRLVEEAESAEERVRRAEQRAADLEAEHAGHDHEHAAAAAAPAAAAGAPARDPPTGDLIDV</sequence>
<dbReference type="InterPro" id="IPR013920">
    <property type="entry name" value="DUF1774_fun"/>
</dbReference>